<feature type="domain" description="O-methyltransferase C-terminal" evidence="7">
    <location>
        <begin position="163"/>
        <end position="371"/>
    </location>
</feature>
<dbReference type="FunFam" id="1.10.10.10:FF:000213">
    <property type="entry name" value="Coniferyl alcohol 9-O-methyltransferase"/>
    <property type="match status" value="1"/>
</dbReference>
<evidence type="ECO:0000313" key="10">
    <source>
        <dbReference type="Proteomes" id="UP001374535"/>
    </source>
</evidence>
<dbReference type="PROSITE" id="PS51683">
    <property type="entry name" value="SAM_OMT_II"/>
    <property type="match status" value="1"/>
</dbReference>
<gene>
    <name evidence="9" type="ORF">V8G54_027904</name>
</gene>
<evidence type="ECO:0000259" key="8">
    <source>
        <dbReference type="Pfam" id="PF08100"/>
    </source>
</evidence>
<dbReference type="InterPro" id="IPR036388">
    <property type="entry name" value="WH-like_DNA-bd_sf"/>
</dbReference>
<dbReference type="SUPFAM" id="SSF46785">
    <property type="entry name" value="Winged helix' DNA-binding domain"/>
    <property type="match status" value="1"/>
</dbReference>
<dbReference type="AlphaFoldDB" id="A0AAQ3MRQ4"/>
<dbReference type="InterPro" id="IPR012967">
    <property type="entry name" value="COMT_dimerisation"/>
</dbReference>
<dbReference type="InterPro" id="IPR029063">
    <property type="entry name" value="SAM-dependent_MTases_sf"/>
</dbReference>
<feature type="domain" description="O-methyltransferase dimerisation" evidence="8">
    <location>
        <begin position="57"/>
        <end position="141"/>
    </location>
</feature>
<sequence length="389" mass="43563">MLVRHYISQPNAILGNINQSRFIDSLSKHSCMAAMGSIENQEAIDLFEGQNILYMQIFGHLKPLCLKWAVQLGIPDIIHNHGKPITLSHLVSTLQIPPSKTAFVQRLMHFLAHNEIFDIHHSQEDHEVAYALTPASKLLVNGSGHCLSPMVRLITDPLLMSKYHHLGEWIYGKDPTTLYETAIGTSIWGLLDREPKYLSLFSEGMASDSQMVDLALKNCNSVFENLDSIVDVGGGTGTTARIISQAYPKLKCVVLDLPHVIANSTGTNNLSFLGGDMFKSIPQADAILLKWVLHDWNDEDCVKILKNCRGAISSKGNKGKVIVIETVINEKLDYKDVTQTKLSLDMTMLAINGKERTEEEWKKLFTEAGFKYHKIFPIFGFRSLIEVYP</sequence>
<comment type="catalytic activity">
    <reaction evidence="4">
        <text>a 7-hydroxyisoflavone + S-adenosyl-L-methionine = a 7-methoxyisoflavone + S-adenosyl-L-homocysteine + H(+)</text>
        <dbReference type="Rhea" id="RHEA:17933"/>
        <dbReference type="ChEBI" id="CHEBI:15378"/>
        <dbReference type="ChEBI" id="CHEBI:55465"/>
        <dbReference type="ChEBI" id="CHEBI:57856"/>
        <dbReference type="ChEBI" id="CHEBI:59789"/>
        <dbReference type="ChEBI" id="CHEBI:140356"/>
        <dbReference type="EC" id="2.1.1.150"/>
    </reaction>
</comment>
<proteinExistence type="predicted"/>
<evidence type="ECO:0000313" key="9">
    <source>
        <dbReference type="EMBL" id="WVY95753.1"/>
    </source>
</evidence>
<dbReference type="SUPFAM" id="SSF53335">
    <property type="entry name" value="S-adenosyl-L-methionine-dependent methyltransferases"/>
    <property type="match status" value="1"/>
</dbReference>
<evidence type="ECO:0000256" key="5">
    <source>
        <dbReference type="ARBA" id="ARBA00066355"/>
    </source>
</evidence>
<dbReference type="InterPro" id="IPR001077">
    <property type="entry name" value="COMT_C"/>
</dbReference>
<organism evidence="9 10">
    <name type="scientific">Vigna mungo</name>
    <name type="common">Black gram</name>
    <name type="synonym">Phaseolus mungo</name>
    <dbReference type="NCBI Taxonomy" id="3915"/>
    <lineage>
        <taxon>Eukaryota</taxon>
        <taxon>Viridiplantae</taxon>
        <taxon>Streptophyta</taxon>
        <taxon>Embryophyta</taxon>
        <taxon>Tracheophyta</taxon>
        <taxon>Spermatophyta</taxon>
        <taxon>Magnoliopsida</taxon>
        <taxon>eudicotyledons</taxon>
        <taxon>Gunneridae</taxon>
        <taxon>Pentapetalae</taxon>
        <taxon>rosids</taxon>
        <taxon>fabids</taxon>
        <taxon>Fabales</taxon>
        <taxon>Fabaceae</taxon>
        <taxon>Papilionoideae</taxon>
        <taxon>50 kb inversion clade</taxon>
        <taxon>NPAAA clade</taxon>
        <taxon>indigoferoid/millettioid clade</taxon>
        <taxon>Phaseoleae</taxon>
        <taxon>Vigna</taxon>
    </lineage>
</organism>
<keyword evidence="2" id="KW-0808">Transferase</keyword>
<keyword evidence="10" id="KW-1185">Reference proteome</keyword>
<keyword evidence="1" id="KW-0489">Methyltransferase</keyword>
<evidence type="ECO:0000256" key="1">
    <source>
        <dbReference type="ARBA" id="ARBA00022603"/>
    </source>
</evidence>
<dbReference type="PANTHER" id="PTHR11746">
    <property type="entry name" value="O-METHYLTRANSFERASE"/>
    <property type="match status" value="1"/>
</dbReference>
<evidence type="ECO:0000256" key="6">
    <source>
        <dbReference type="PIRSR" id="PIRSR005739-1"/>
    </source>
</evidence>
<keyword evidence="3" id="KW-0949">S-adenosyl-L-methionine</keyword>
<dbReference type="GO" id="GO:0033800">
    <property type="term" value="F:isoflavone 7-O-methyltransferase activity"/>
    <property type="evidence" value="ECO:0007669"/>
    <property type="project" value="UniProtKB-EC"/>
</dbReference>
<accession>A0AAQ3MRQ4</accession>
<name>A0AAQ3MRQ4_VIGMU</name>
<dbReference type="Proteomes" id="UP001374535">
    <property type="component" value="Chromosome 9"/>
</dbReference>
<dbReference type="Gene3D" id="3.40.50.150">
    <property type="entry name" value="Vaccinia Virus protein VP39"/>
    <property type="match status" value="1"/>
</dbReference>
<dbReference type="FunFam" id="3.40.50.150:FF:000057">
    <property type="entry name" value="O-methyltransferase ZRP4"/>
    <property type="match status" value="1"/>
</dbReference>
<dbReference type="GO" id="GO:0046983">
    <property type="term" value="F:protein dimerization activity"/>
    <property type="evidence" value="ECO:0007669"/>
    <property type="project" value="InterPro"/>
</dbReference>
<dbReference type="GO" id="GO:0032259">
    <property type="term" value="P:methylation"/>
    <property type="evidence" value="ECO:0007669"/>
    <property type="project" value="UniProtKB-KW"/>
</dbReference>
<protein>
    <recommendedName>
        <fullName evidence="5">isoflavone 7-O-methyltransferase</fullName>
        <ecNumber evidence="5">2.1.1.150</ecNumber>
    </recommendedName>
</protein>
<reference evidence="9 10" key="1">
    <citation type="journal article" date="2023" name="Life. Sci Alliance">
        <title>Evolutionary insights into 3D genome organization and epigenetic landscape of Vigna mungo.</title>
        <authorList>
            <person name="Junaid A."/>
            <person name="Singh B."/>
            <person name="Bhatia S."/>
        </authorList>
    </citation>
    <scope>NUCLEOTIDE SEQUENCE [LARGE SCALE GENOMIC DNA]</scope>
    <source>
        <strain evidence="9">Urdbean</strain>
    </source>
</reference>
<dbReference type="Gene3D" id="1.10.10.10">
    <property type="entry name" value="Winged helix-like DNA-binding domain superfamily/Winged helix DNA-binding domain"/>
    <property type="match status" value="1"/>
</dbReference>
<dbReference type="PIRSF" id="PIRSF005739">
    <property type="entry name" value="O-mtase"/>
    <property type="match status" value="1"/>
</dbReference>
<dbReference type="InterPro" id="IPR036390">
    <property type="entry name" value="WH_DNA-bd_sf"/>
</dbReference>
<evidence type="ECO:0000256" key="3">
    <source>
        <dbReference type="ARBA" id="ARBA00022691"/>
    </source>
</evidence>
<dbReference type="EC" id="2.1.1.150" evidence="5"/>
<dbReference type="EMBL" id="CP144692">
    <property type="protein sequence ID" value="WVY95753.1"/>
    <property type="molecule type" value="Genomic_DNA"/>
</dbReference>
<evidence type="ECO:0000256" key="4">
    <source>
        <dbReference type="ARBA" id="ARBA00050968"/>
    </source>
</evidence>
<dbReference type="Pfam" id="PF00891">
    <property type="entry name" value="Methyltransf_2"/>
    <property type="match status" value="1"/>
</dbReference>
<dbReference type="InterPro" id="IPR016461">
    <property type="entry name" value="COMT-like"/>
</dbReference>
<dbReference type="GO" id="GO:0009717">
    <property type="term" value="P:isoflavonoid biosynthetic process"/>
    <property type="evidence" value="ECO:0007669"/>
    <property type="project" value="UniProtKB-ARBA"/>
</dbReference>
<evidence type="ECO:0000256" key="2">
    <source>
        <dbReference type="ARBA" id="ARBA00022679"/>
    </source>
</evidence>
<evidence type="ECO:0000259" key="7">
    <source>
        <dbReference type="Pfam" id="PF00891"/>
    </source>
</evidence>
<dbReference type="CDD" id="cd02440">
    <property type="entry name" value="AdoMet_MTases"/>
    <property type="match status" value="1"/>
</dbReference>
<dbReference type="Pfam" id="PF08100">
    <property type="entry name" value="Dimerisation"/>
    <property type="match status" value="1"/>
</dbReference>
<feature type="active site" description="Proton acceptor" evidence="6">
    <location>
        <position position="294"/>
    </location>
</feature>